<dbReference type="EMBL" id="JAIWQS010000011">
    <property type="protein sequence ID" value="KAJ8750352.1"/>
    <property type="molecule type" value="Genomic_DNA"/>
</dbReference>
<organism evidence="2 3">
    <name type="scientific">Erythroxylum novogranatense</name>
    <dbReference type="NCBI Taxonomy" id="1862640"/>
    <lineage>
        <taxon>Eukaryota</taxon>
        <taxon>Viridiplantae</taxon>
        <taxon>Streptophyta</taxon>
        <taxon>Embryophyta</taxon>
        <taxon>Tracheophyta</taxon>
        <taxon>Spermatophyta</taxon>
        <taxon>Magnoliopsida</taxon>
        <taxon>eudicotyledons</taxon>
        <taxon>Gunneridae</taxon>
        <taxon>Pentapetalae</taxon>
        <taxon>rosids</taxon>
        <taxon>fabids</taxon>
        <taxon>Malpighiales</taxon>
        <taxon>Erythroxylaceae</taxon>
        <taxon>Erythroxylum</taxon>
    </lineage>
</organism>
<evidence type="ECO:0000256" key="1">
    <source>
        <dbReference type="SAM" id="Coils"/>
    </source>
</evidence>
<reference evidence="2 3" key="1">
    <citation type="submission" date="2021-09" db="EMBL/GenBank/DDBJ databases">
        <title>Genomic insights and catalytic innovation underlie evolution of tropane alkaloids biosynthesis.</title>
        <authorList>
            <person name="Wang Y.-J."/>
            <person name="Tian T."/>
            <person name="Huang J.-P."/>
            <person name="Huang S.-X."/>
        </authorList>
    </citation>
    <scope>NUCLEOTIDE SEQUENCE [LARGE SCALE GENOMIC DNA]</scope>
    <source>
        <strain evidence="2">KIB-2018</strain>
        <tissue evidence="2">Leaf</tissue>
    </source>
</reference>
<dbReference type="PANTHER" id="PTHR36001:SF2">
    <property type="entry name" value="CTAGE FAMILY PROTEIN-RELATED"/>
    <property type="match status" value="1"/>
</dbReference>
<dbReference type="Proteomes" id="UP001159364">
    <property type="component" value="Linkage Group LG11"/>
</dbReference>
<feature type="coiled-coil region" evidence="1">
    <location>
        <begin position="23"/>
        <end position="85"/>
    </location>
</feature>
<keyword evidence="3" id="KW-1185">Reference proteome</keyword>
<comment type="caution">
    <text evidence="2">The sequence shown here is derived from an EMBL/GenBank/DDBJ whole genome shotgun (WGS) entry which is preliminary data.</text>
</comment>
<proteinExistence type="predicted"/>
<name>A0AAV8SDP4_9ROSI</name>
<keyword evidence="1" id="KW-0175">Coiled coil</keyword>
<gene>
    <name evidence="2" type="ORF">K2173_014267</name>
</gene>
<accession>A0AAV8SDP4</accession>
<evidence type="ECO:0000313" key="2">
    <source>
        <dbReference type="EMBL" id="KAJ8750352.1"/>
    </source>
</evidence>
<sequence>MAGSDHPPQKQLLSLIRDFASEKSQGERRVVGLKKRVEELRLELNTSNLDLEEAKRFRETIEQDLKGYEVELALKNASIQALEARISLIQGEMTSVGSEVEVLKNEERASRDEFIRQMLELNDKIRGFQESIASKLLNENATGTAEETDLEIPDEVVTEVDFSETTEKEQEYLAEENLQKREYQTLLRKVSPMEATAKETNTLQDLTKYP</sequence>
<dbReference type="InterPro" id="IPR053327">
    <property type="entry name" value="KIP"/>
</dbReference>
<dbReference type="AlphaFoldDB" id="A0AAV8SDP4"/>
<dbReference type="PANTHER" id="PTHR36001">
    <property type="entry name" value="CTAGE FAMILY PROTEIN-RELATED"/>
    <property type="match status" value="1"/>
</dbReference>
<evidence type="ECO:0000313" key="3">
    <source>
        <dbReference type="Proteomes" id="UP001159364"/>
    </source>
</evidence>
<protein>
    <submittedName>
        <fullName evidence="2">Uncharacterized protein</fullName>
    </submittedName>
</protein>